<dbReference type="PANTHER" id="PTHR43401">
    <property type="entry name" value="L-THREONINE 3-DEHYDROGENASE"/>
    <property type="match status" value="1"/>
</dbReference>
<proteinExistence type="inferred from homology"/>
<dbReference type="Pfam" id="PF08240">
    <property type="entry name" value="ADH_N"/>
    <property type="match status" value="1"/>
</dbReference>
<keyword evidence="8" id="KW-1185">Reference proteome</keyword>
<dbReference type="SUPFAM" id="SSF51735">
    <property type="entry name" value="NAD(P)-binding Rossmann-fold domains"/>
    <property type="match status" value="1"/>
</dbReference>
<dbReference type="InterPro" id="IPR013149">
    <property type="entry name" value="ADH-like_C"/>
</dbReference>
<keyword evidence="2 5" id="KW-0479">Metal-binding</keyword>
<evidence type="ECO:0000256" key="5">
    <source>
        <dbReference type="RuleBase" id="RU361277"/>
    </source>
</evidence>
<dbReference type="Proteomes" id="UP001597063">
    <property type="component" value="Unassembled WGS sequence"/>
</dbReference>
<dbReference type="InterPro" id="IPR050129">
    <property type="entry name" value="Zn_alcohol_dh"/>
</dbReference>
<dbReference type="RefSeq" id="WP_207399486.1">
    <property type="nucleotide sequence ID" value="NZ_CAACUY010000007.1"/>
</dbReference>
<comment type="cofactor">
    <cofactor evidence="1 5">
        <name>Zn(2+)</name>
        <dbReference type="ChEBI" id="CHEBI:29105"/>
    </cofactor>
</comment>
<gene>
    <name evidence="7" type="ORF">ACFQZM_15780</name>
</gene>
<dbReference type="Pfam" id="PF00107">
    <property type="entry name" value="ADH_zinc_N"/>
    <property type="match status" value="1"/>
</dbReference>
<keyword evidence="4" id="KW-0560">Oxidoreductase</keyword>
<protein>
    <submittedName>
        <fullName evidence="7">Zinc-binding dehydrogenase</fullName>
    </submittedName>
</protein>
<evidence type="ECO:0000313" key="7">
    <source>
        <dbReference type="EMBL" id="MFD0685964.1"/>
    </source>
</evidence>
<dbReference type="SUPFAM" id="SSF50129">
    <property type="entry name" value="GroES-like"/>
    <property type="match status" value="1"/>
</dbReference>
<dbReference type="InterPro" id="IPR036291">
    <property type="entry name" value="NAD(P)-bd_dom_sf"/>
</dbReference>
<reference evidence="8" key="1">
    <citation type="journal article" date="2019" name="Int. J. Syst. Evol. Microbiol.">
        <title>The Global Catalogue of Microorganisms (GCM) 10K type strain sequencing project: providing services to taxonomists for standard genome sequencing and annotation.</title>
        <authorList>
            <consortium name="The Broad Institute Genomics Platform"/>
            <consortium name="The Broad Institute Genome Sequencing Center for Infectious Disease"/>
            <person name="Wu L."/>
            <person name="Ma J."/>
        </authorList>
    </citation>
    <scope>NUCLEOTIDE SEQUENCE [LARGE SCALE GENOMIC DNA]</scope>
    <source>
        <strain evidence="8">JCM 9371</strain>
    </source>
</reference>
<name>A0ABW2XIY0_9ACTN</name>
<evidence type="ECO:0000256" key="2">
    <source>
        <dbReference type="ARBA" id="ARBA00022723"/>
    </source>
</evidence>
<dbReference type="Gene3D" id="3.40.50.720">
    <property type="entry name" value="NAD(P)-binding Rossmann-like Domain"/>
    <property type="match status" value="1"/>
</dbReference>
<comment type="similarity">
    <text evidence="5">Belongs to the zinc-containing alcohol dehydrogenase family.</text>
</comment>
<dbReference type="SMART" id="SM00829">
    <property type="entry name" value="PKS_ER"/>
    <property type="match status" value="1"/>
</dbReference>
<dbReference type="InterPro" id="IPR011032">
    <property type="entry name" value="GroES-like_sf"/>
</dbReference>
<dbReference type="Gene3D" id="3.90.180.10">
    <property type="entry name" value="Medium-chain alcohol dehydrogenases, catalytic domain"/>
    <property type="match status" value="1"/>
</dbReference>
<dbReference type="InterPro" id="IPR002328">
    <property type="entry name" value="ADH_Zn_CS"/>
</dbReference>
<dbReference type="InterPro" id="IPR013154">
    <property type="entry name" value="ADH-like_N"/>
</dbReference>
<dbReference type="InterPro" id="IPR020843">
    <property type="entry name" value="ER"/>
</dbReference>
<accession>A0ABW2XIY0</accession>
<dbReference type="PROSITE" id="PS00059">
    <property type="entry name" value="ADH_ZINC"/>
    <property type="match status" value="1"/>
</dbReference>
<sequence length="350" mass="35981">MSGPGSQALVIDRPGTYRLVPHRERPPGPGEALVRVHAVGVCGSDRELLNGTRPAGYARYPVVPGHEWSGTVEAVGPDVPAALTGRKVVGEGFRNCQVCERCHTGEPTLCTAGYEETGFTVPGAMAPTLTLPSRLLHPLPEDADLTAAALLEPAACAAAAALRAGARPGDRVAVVGTGALGLLTAQLLAAVSPRLLTVIGRHPERAGQARACGAHEYRTSDRLDGTGGFDVVVEAAGAPDSARTAAALLRRGGRLVLTGIPAPGAAGPGPAELVVRQLDVRTVFGAPPAAWAHAVRAFAAGLLDPLPLITHRLPLTAFEEAIALVRDDPAVGKVVLHPDGVPTCRPVLEP</sequence>
<organism evidence="7 8">
    <name type="scientific">Actinomadura fibrosa</name>
    <dbReference type="NCBI Taxonomy" id="111802"/>
    <lineage>
        <taxon>Bacteria</taxon>
        <taxon>Bacillati</taxon>
        <taxon>Actinomycetota</taxon>
        <taxon>Actinomycetes</taxon>
        <taxon>Streptosporangiales</taxon>
        <taxon>Thermomonosporaceae</taxon>
        <taxon>Actinomadura</taxon>
    </lineage>
</organism>
<comment type="caution">
    <text evidence="7">The sequence shown here is derived from an EMBL/GenBank/DDBJ whole genome shotgun (WGS) entry which is preliminary data.</text>
</comment>
<evidence type="ECO:0000259" key="6">
    <source>
        <dbReference type="SMART" id="SM00829"/>
    </source>
</evidence>
<feature type="domain" description="Enoyl reductase (ER)" evidence="6">
    <location>
        <begin position="12"/>
        <end position="336"/>
    </location>
</feature>
<evidence type="ECO:0000256" key="3">
    <source>
        <dbReference type="ARBA" id="ARBA00022833"/>
    </source>
</evidence>
<dbReference type="PANTHER" id="PTHR43401:SF2">
    <property type="entry name" value="L-THREONINE 3-DEHYDROGENASE"/>
    <property type="match status" value="1"/>
</dbReference>
<evidence type="ECO:0000256" key="4">
    <source>
        <dbReference type="ARBA" id="ARBA00023002"/>
    </source>
</evidence>
<dbReference type="EMBL" id="JBHTGP010000007">
    <property type="protein sequence ID" value="MFD0685964.1"/>
    <property type="molecule type" value="Genomic_DNA"/>
</dbReference>
<evidence type="ECO:0000256" key="1">
    <source>
        <dbReference type="ARBA" id="ARBA00001947"/>
    </source>
</evidence>
<evidence type="ECO:0000313" key="8">
    <source>
        <dbReference type="Proteomes" id="UP001597063"/>
    </source>
</evidence>
<keyword evidence="3 5" id="KW-0862">Zinc</keyword>